<dbReference type="EMBL" id="BAABET010000025">
    <property type="protein sequence ID" value="GAA4341234.1"/>
    <property type="molecule type" value="Genomic_DNA"/>
</dbReference>
<accession>A0ABP8HM23</accession>
<organism evidence="2 3">
    <name type="scientific">Streptomyces venetus</name>
    <dbReference type="NCBI Taxonomy" id="1701086"/>
    <lineage>
        <taxon>Bacteria</taxon>
        <taxon>Bacillati</taxon>
        <taxon>Actinomycetota</taxon>
        <taxon>Actinomycetes</taxon>
        <taxon>Kitasatosporales</taxon>
        <taxon>Streptomycetaceae</taxon>
        <taxon>Streptomyces</taxon>
    </lineage>
</organism>
<comment type="caution">
    <text evidence="2">The sequence shown here is derived from an EMBL/GenBank/DDBJ whole genome shotgun (WGS) entry which is preliminary data.</text>
</comment>
<evidence type="ECO:0000256" key="1">
    <source>
        <dbReference type="SAM" id="MobiDB-lite"/>
    </source>
</evidence>
<name>A0ABP8HM23_9ACTN</name>
<dbReference type="Proteomes" id="UP001501115">
    <property type="component" value="Unassembled WGS sequence"/>
</dbReference>
<proteinExistence type="predicted"/>
<protein>
    <submittedName>
        <fullName evidence="2">Uncharacterized protein</fullName>
    </submittedName>
</protein>
<keyword evidence="3" id="KW-1185">Reference proteome</keyword>
<evidence type="ECO:0000313" key="2">
    <source>
        <dbReference type="EMBL" id="GAA4341234.1"/>
    </source>
</evidence>
<evidence type="ECO:0000313" key="3">
    <source>
        <dbReference type="Proteomes" id="UP001501115"/>
    </source>
</evidence>
<sequence>MAARAAVADPVALGERAVEQDMLGIGLPQDSQQAGRPPGEVVDDGSDLGVGGADGYTEPGGDLCKRVVPAQVDQGDEARW</sequence>
<gene>
    <name evidence="2" type="ORF">GCM10023086_77400</name>
</gene>
<feature type="region of interest" description="Disordered" evidence="1">
    <location>
        <begin position="27"/>
        <end position="62"/>
    </location>
</feature>
<reference evidence="3" key="1">
    <citation type="journal article" date="2019" name="Int. J. Syst. Evol. Microbiol.">
        <title>The Global Catalogue of Microorganisms (GCM) 10K type strain sequencing project: providing services to taxonomists for standard genome sequencing and annotation.</title>
        <authorList>
            <consortium name="The Broad Institute Genomics Platform"/>
            <consortium name="The Broad Institute Genome Sequencing Center for Infectious Disease"/>
            <person name="Wu L."/>
            <person name="Ma J."/>
        </authorList>
    </citation>
    <scope>NUCLEOTIDE SEQUENCE [LARGE SCALE GENOMIC DNA]</scope>
    <source>
        <strain evidence="3">JCM 31290</strain>
    </source>
</reference>